<dbReference type="InterPro" id="IPR001107">
    <property type="entry name" value="Band_7"/>
</dbReference>
<dbReference type="InterPro" id="IPR000163">
    <property type="entry name" value="Prohibitin"/>
</dbReference>
<dbReference type="PRINTS" id="PR00679">
    <property type="entry name" value="PROHIBITIN"/>
</dbReference>
<dbReference type="OrthoDB" id="275637at2759"/>
<dbReference type="OMA" id="NEGTHFQ"/>
<dbReference type="SUPFAM" id="SSF117892">
    <property type="entry name" value="Band 7/SPFH domain"/>
    <property type="match status" value="1"/>
</dbReference>
<dbReference type="EMBL" id="GL349457">
    <property type="protein sequence ID" value="KNC49759.1"/>
    <property type="molecule type" value="Genomic_DNA"/>
</dbReference>
<evidence type="ECO:0000256" key="2">
    <source>
        <dbReference type="ARBA" id="ARBA00009658"/>
    </source>
</evidence>
<keyword evidence="7" id="KW-0175">Coiled coil</keyword>
<dbReference type="GO" id="GO:0007005">
    <property type="term" value="P:mitochondrion organization"/>
    <property type="evidence" value="ECO:0007669"/>
    <property type="project" value="TreeGrafter"/>
</dbReference>
<evidence type="ECO:0000259" key="8">
    <source>
        <dbReference type="SMART" id="SM00244"/>
    </source>
</evidence>
<dbReference type="Pfam" id="PF01145">
    <property type="entry name" value="Band_7"/>
    <property type="match status" value="1"/>
</dbReference>
<evidence type="ECO:0000256" key="3">
    <source>
        <dbReference type="ARBA" id="ARBA00022792"/>
    </source>
</evidence>
<evidence type="ECO:0000256" key="1">
    <source>
        <dbReference type="ARBA" id="ARBA00004273"/>
    </source>
</evidence>
<evidence type="ECO:0000313" key="9">
    <source>
        <dbReference type="EMBL" id="KNC49759.1"/>
    </source>
</evidence>
<dbReference type="GO" id="GO:0005743">
    <property type="term" value="C:mitochondrial inner membrane"/>
    <property type="evidence" value="ECO:0007669"/>
    <property type="project" value="UniProtKB-SubCell"/>
</dbReference>
<name>A0A0L0DBN9_THETB</name>
<dbReference type="PANTHER" id="PTHR23222">
    <property type="entry name" value="PROHIBITIN"/>
    <property type="match status" value="1"/>
</dbReference>
<keyword evidence="10" id="KW-1185">Reference proteome</keyword>
<keyword evidence="4" id="KW-0496">Mitochondrion</keyword>
<dbReference type="InterPro" id="IPR036013">
    <property type="entry name" value="Band_7/SPFH_dom_sf"/>
</dbReference>
<accession>A0A0L0DBN9</accession>
<protein>
    <recommendedName>
        <fullName evidence="6">Prohibitin</fullName>
    </recommendedName>
</protein>
<organism evidence="9 10">
    <name type="scientific">Thecamonas trahens ATCC 50062</name>
    <dbReference type="NCBI Taxonomy" id="461836"/>
    <lineage>
        <taxon>Eukaryota</taxon>
        <taxon>Apusozoa</taxon>
        <taxon>Apusomonadida</taxon>
        <taxon>Apusomonadidae</taxon>
        <taxon>Thecamonas</taxon>
    </lineage>
</organism>
<dbReference type="Proteomes" id="UP000054408">
    <property type="component" value="Unassembled WGS sequence"/>
</dbReference>
<evidence type="ECO:0000256" key="7">
    <source>
        <dbReference type="SAM" id="Coils"/>
    </source>
</evidence>
<dbReference type="AlphaFoldDB" id="A0A0L0DBN9"/>
<reference evidence="9 10" key="1">
    <citation type="submission" date="2010-05" db="EMBL/GenBank/DDBJ databases">
        <title>The Genome Sequence of Thecamonas trahens ATCC 50062.</title>
        <authorList>
            <consortium name="The Broad Institute Genome Sequencing Platform"/>
            <person name="Russ C."/>
            <person name="Cuomo C."/>
            <person name="Shea T."/>
            <person name="Young S.K."/>
            <person name="Zeng Q."/>
            <person name="Koehrsen M."/>
            <person name="Haas B."/>
            <person name="Borodovsky M."/>
            <person name="Guigo R."/>
            <person name="Alvarado L."/>
            <person name="Berlin A."/>
            <person name="Bochicchio J."/>
            <person name="Borenstein D."/>
            <person name="Chapman S."/>
            <person name="Chen Z."/>
            <person name="Freedman E."/>
            <person name="Gellesch M."/>
            <person name="Goldberg J."/>
            <person name="Griggs A."/>
            <person name="Gujja S."/>
            <person name="Heilman E."/>
            <person name="Heiman D."/>
            <person name="Hepburn T."/>
            <person name="Howarth C."/>
            <person name="Jen D."/>
            <person name="Larson L."/>
            <person name="Mehta T."/>
            <person name="Park D."/>
            <person name="Pearson M."/>
            <person name="Roberts A."/>
            <person name="Saif S."/>
            <person name="Shenoy N."/>
            <person name="Sisk P."/>
            <person name="Stolte C."/>
            <person name="Sykes S."/>
            <person name="Thomson T."/>
            <person name="Walk T."/>
            <person name="White J."/>
            <person name="Yandava C."/>
            <person name="Burger G."/>
            <person name="Gray M.W."/>
            <person name="Holland P.W.H."/>
            <person name="King N."/>
            <person name="Lang F.B.F."/>
            <person name="Roger A.J."/>
            <person name="Ruiz-Trillo I."/>
            <person name="Lander E."/>
            <person name="Nusbaum C."/>
        </authorList>
    </citation>
    <scope>NUCLEOTIDE SEQUENCE [LARGE SCALE GENOMIC DNA]</scope>
    <source>
        <strain evidence="9 10">ATCC 50062</strain>
    </source>
</reference>
<dbReference type="CDD" id="cd03401">
    <property type="entry name" value="SPFH_prohibitin"/>
    <property type="match status" value="1"/>
</dbReference>
<keyword evidence="3 6" id="KW-0999">Mitochondrion inner membrane</keyword>
<feature type="coiled-coil region" evidence="7">
    <location>
        <begin position="184"/>
        <end position="213"/>
    </location>
</feature>
<dbReference type="SMART" id="SM00244">
    <property type="entry name" value="PHB"/>
    <property type="match status" value="1"/>
</dbReference>
<dbReference type="RefSeq" id="XP_013757545.1">
    <property type="nucleotide sequence ID" value="XM_013902091.1"/>
</dbReference>
<gene>
    <name evidence="9" type="ORF">AMSG_06035</name>
</gene>
<dbReference type="PANTHER" id="PTHR23222:SF1">
    <property type="entry name" value="PROHIBITIN-2"/>
    <property type="match status" value="1"/>
</dbReference>
<dbReference type="eggNOG" id="KOG3090">
    <property type="taxonomic scope" value="Eukaryota"/>
</dbReference>
<dbReference type="STRING" id="461836.A0A0L0DBN9"/>
<evidence type="ECO:0000256" key="4">
    <source>
        <dbReference type="ARBA" id="ARBA00023128"/>
    </source>
</evidence>
<comment type="subcellular location">
    <subcellularLocation>
        <location evidence="1 6">Mitochondrion inner membrane</location>
    </subcellularLocation>
</comment>
<dbReference type="GeneID" id="25565303"/>
<evidence type="ECO:0000256" key="6">
    <source>
        <dbReference type="RuleBase" id="RU366048"/>
    </source>
</evidence>
<comment type="similarity">
    <text evidence="2 6">Belongs to the prohibitin family.</text>
</comment>
<sequence length="286" mass="31452">MDKVRRALVNVGSSSGRGGIGTILKVLGAGVAIAGLASQSFYTVHGGHRAVVFNRLVGVKDQVMEPGMQFKIPFIEYPYIYDVRAKPYTYTSLTGSKDLQMINVTLRVLAKPDARMLTQIHRKIGPQFDETVLPSIVNEVLKSVVAQFNASQLITMRSDVSIMIGKSLRRRSADFYILLDDVSYAHAVEQKKVAEQEAERAKILVEKALQEKESSIIRAKGESEAALLIGAAMSNNPGYLELMRLDNAREIANIIARSGNMVYLNSDNLLLNLVSNKKIELAAENA</sequence>
<feature type="domain" description="Band 7" evidence="8">
    <location>
        <begin position="40"/>
        <end position="201"/>
    </location>
</feature>
<keyword evidence="5" id="KW-0472">Membrane</keyword>
<evidence type="ECO:0000256" key="5">
    <source>
        <dbReference type="ARBA" id="ARBA00023136"/>
    </source>
</evidence>
<evidence type="ECO:0000313" key="10">
    <source>
        <dbReference type="Proteomes" id="UP000054408"/>
    </source>
</evidence>
<proteinExistence type="inferred from homology"/>